<gene>
    <name evidence="1" type="ORF">GA0070563_10480</name>
</gene>
<name>A0A1C4WWE6_9ACTN</name>
<sequence>MSALHPTPARLGLLGEVAQGRVFRDAAGADYVSGGRRVSAQLAEMERARWVALPDGQGLRTWQITHLGTAHRMIRILNYGTHAVAEIGPDDTPEVIGEARRRSETGRGSWWVQVGQGEAVCRTGSAALAELRRRAADLVAAQLAEAVTT</sequence>
<dbReference type="EMBL" id="FMCT01000004">
    <property type="protein sequence ID" value="SCF00566.1"/>
    <property type="molecule type" value="Genomic_DNA"/>
</dbReference>
<reference evidence="2" key="1">
    <citation type="submission" date="2016-06" db="EMBL/GenBank/DDBJ databases">
        <authorList>
            <person name="Varghese N."/>
            <person name="Submissions Spin"/>
        </authorList>
    </citation>
    <scope>NUCLEOTIDE SEQUENCE [LARGE SCALE GENOMIC DNA]</scope>
    <source>
        <strain evidence="2">DSM 43168</strain>
    </source>
</reference>
<accession>A0A1C4WWE6</accession>
<protein>
    <submittedName>
        <fullName evidence="1">Uncharacterized protein</fullName>
    </submittedName>
</protein>
<organism evidence="1 2">
    <name type="scientific">Micromonospora carbonacea</name>
    <dbReference type="NCBI Taxonomy" id="47853"/>
    <lineage>
        <taxon>Bacteria</taxon>
        <taxon>Bacillati</taxon>
        <taxon>Actinomycetota</taxon>
        <taxon>Actinomycetes</taxon>
        <taxon>Micromonosporales</taxon>
        <taxon>Micromonosporaceae</taxon>
        <taxon>Micromonospora</taxon>
    </lineage>
</organism>
<keyword evidence="2" id="KW-1185">Reference proteome</keyword>
<proteinExistence type="predicted"/>
<dbReference type="AlphaFoldDB" id="A0A1C4WWE6"/>
<evidence type="ECO:0000313" key="1">
    <source>
        <dbReference type="EMBL" id="SCF00566.1"/>
    </source>
</evidence>
<evidence type="ECO:0000313" key="2">
    <source>
        <dbReference type="Proteomes" id="UP000183585"/>
    </source>
</evidence>
<dbReference type="Proteomes" id="UP000183585">
    <property type="component" value="Unassembled WGS sequence"/>
</dbReference>
<dbReference type="RefSeq" id="WP_074474144.1">
    <property type="nucleotide sequence ID" value="NZ_FMCT01000004.1"/>
</dbReference>